<evidence type="ECO:0000256" key="1">
    <source>
        <dbReference type="SAM" id="Phobius"/>
    </source>
</evidence>
<dbReference type="Proteomes" id="UP000007174">
    <property type="component" value="Unassembled WGS sequence"/>
</dbReference>
<evidence type="ECO:0000313" key="2">
    <source>
        <dbReference type="EMBL" id="CCF44286.1"/>
    </source>
</evidence>
<organism evidence="2 3">
    <name type="scientific">Colletotrichum higginsianum (strain IMI 349063)</name>
    <name type="common">Crucifer anthracnose fungus</name>
    <dbReference type="NCBI Taxonomy" id="759273"/>
    <lineage>
        <taxon>Eukaryota</taxon>
        <taxon>Fungi</taxon>
        <taxon>Dikarya</taxon>
        <taxon>Ascomycota</taxon>
        <taxon>Pezizomycotina</taxon>
        <taxon>Sordariomycetes</taxon>
        <taxon>Hypocreomycetidae</taxon>
        <taxon>Glomerellales</taxon>
        <taxon>Glomerellaceae</taxon>
        <taxon>Colletotrichum</taxon>
        <taxon>Colletotrichum destructivum species complex</taxon>
    </lineage>
</organism>
<keyword evidence="1" id="KW-1133">Transmembrane helix</keyword>
<feature type="transmembrane region" description="Helical" evidence="1">
    <location>
        <begin position="12"/>
        <end position="31"/>
    </location>
</feature>
<feature type="non-terminal residue" evidence="2">
    <location>
        <position position="1"/>
    </location>
</feature>
<gene>
    <name evidence="2" type="ORF">CH063_13737</name>
</gene>
<proteinExistence type="predicted"/>
<evidence type="ECO:0000313" key="3">
    <source>
        <dbReference type="Proteomes" id="UP000007174"/>
    </source>
</evidence>
<keyword evidence="1" id="KW-0812">Transmembrane</keyword>
<protein>
    <submittedName>
        <fullName evidence="2">Uncharacterized protein</fullName>
    </submittedName>
</protein>
<dbReference type="HOGENOM" id="CLU_2677704_0_0_1"/>
<keyword evidence="1" id="KW-0472">Membrane</keyword>
<name>H1VVM6_COLHI</name>
<accession>H1VVM6</accession>
<sequence>SIEAESQPGHRLSIFLTVTLSPAPFIIVGLAPRSTIRLATRGHQTPVLRSRHTSVRSTSLMGKQHKHSLWTCITF</sequence>
<reference evidence="3" key="1">
    <citation type="journal article" date="2012" name="Nat. Genet.">
        <title>Lifestyle transitions in plant pathogenic Colletotrichum fungi deciphered by genome and transcriptome analyses.</title>
        <authorList>
            <person name="O'Connell R.J."/>
            <person name="Thon M.R."/>
            <person name="Hacquard S."/>
            <person name="Amyotte S.G."/>
            <person name="Kleemann J."/>
            <person name="Torres M.F."/>
            <person name="Damm U."/>
            <person name="Buiate E.A."/>
            <person name="Epstein L."/>
            <person name="Alkan N."/>
            <person name="Altmueller J."/>
            <person name="Alvarado-Balderrama L."/>
            <person name="Bauser C.A."/>
            <person name="Becker C."/>
            <person name="Birren B.W."/>
            <person name="Chen Z."/>
            <person name="Choi J."/>
            <person name="Crouch J.A."/>
            <person name="Duvick J.P."/>
            <person name="Farman M.A."/>
            <person name="Gan P."/>
            <person name="Heiman D."/>
            <person name="Henrissat B."/>
            <person name="Howard R.J."/>
            <person name="Kabbage M."/>
            <person name="Koch C."/>
            <person name="Kracher B."/>
            <person name="Kubo Y."/>
            <person name="Law A.D."/>
            <person name="Lebrun M.-H."/>
            <person name="Lee Y.-H."/>
            <person name="Miyara I."/>
            <person name="Moore N."/>
            <person name="Neumann U."/>
            <person name="Nordstroem K."/>
            <person name="Panaccione D.G."/>
            <person name="Panstruga R."/>
            <person name="Place M."/>
            <person name="Proctor R.H."/>
            <person name="Prusky D."/>
            <person name="Rech G."/>
            <person name="Reinhardt R."/>
            <person name="Rollins J.A."/>
            <person name="Rounsley S."/>
            <person name="Schardl C.L."/>
            <person name="Schwartz D.C."/>
            <person name="Shenoy N."/>
            <person name="Shirasu K."/>
            <person name="Sikhakolli U.R."/>
            <person name="Stueber K."/>
            <person name="Sukno S.A."/>
            <person name="Sweigard J.A."/>
            <person name="Takano Y."/>
            <person name="Takahara H."/>
            <person name="Trail F."/>
            <person name="van der Does H.C."/>
            <person name="Voll L.M."/>
            <person name="Will I."/>
            <person name="Young S."/>
            <person name="Zeng Q."/>
            <person name="Zhang J."/>
            <person name="Zhou S."/>
            <person name="Dickman M.B."/>
            <person name="Schulze-Lefert P."/>
            <person name="Ver Loren van Themaat E."/>
            <person name="Ma L.-J."/>
            <person name="Vaillancourt L.J."/>
        </authorList>
    </citation>
    <scope>NUCLEOTIDE SEQUENCE [LARGE SCALE GENOMIC DNA]</scope>
    <source>
        <strain evidence="3">IMI 349063</strain>
    </source>
</reference>
<dbReference type="AlphaFoldDB" id="H1VVM6"/>
<dbReference type="EMBL" id="CACQ02006779">
    <property type="protein sequence ID" value="CCF44286.1"/>
    <property type="molecule type" value="Genomic_DNA"/>
</dbReference>